<keyword evidence="2" id="KW-1185">Reference proteome</keyword>
<dbReference type="EMBL" id="CM056804">
    <property type="protein sequence ID" value="KAJ8706425.1"/>
    <property type="molecule type" value="Genomic_DNA"/>
</dbReference>
<gene>
    <name evidence="1" type="ORF">PYW08_011051</name>
</gene>
<name>A0ACC2Q321_9NEOP</name>
<dbReference type="Proteomes" id="UP001231649">
    <property type="component" value="Chromosome 28"/>
</dbReference>
<organism evidence="1 2">
    <name type="scientific">Mythimna loreyi</name>
    <dbReference type="NCBI Taxonomy" id="667449"/>
    <lineage>
        <taxon>Eukaryota</taxon>
        <taxon>Metazoa</taxon>
        <taxon>Ecdysozoa</taxon>
        <taxon>Arthropoda</taxon>
        <taxon>Hexapoda</taxon>
        <taxon>Insecta</taxon>
        <taxon>Pterygota</taxon>
        <taxon>Neoptera</taxon>
        <taxon>Endopterygota</taxon>
        <taxon>Lepidoptera</taxon>
        <taxon>Glossata</taxon>
        <taxon>Ditrysia</taxon>
        <taxon>Noctuoidea</taxon>
        <taxon>Noctuidae</taxon>
        <taxon>Noctuinae</taxon>
        <taxon>Hadenini</taxon>
        <taxon>Mythimna</taxon>
    </lineage>
</organism>
<sequence length="970" mass="111225">MPKRCALGCSNKNSYHQFPHPEKNPDRFKAWVHIAGGKLESPADYELYRKKVICDIHFTDKDRNRNNRLNFLAVPSLHLPGKNDEAGTSEKVFLAPEPVIEESIVAALKPILAGKNDEAGTSEKVFLAPEPVIEESIVAALKPTLAGNNDEAGISEKVFLAPEPVIEGSSLTTLKPILADNSARIIISEHNYCQLRKKAINKNKSNHQQQEVPSFWLNQLKTTRRKIKILQSNLIRSQKRNQNLRSRIASAEKMSDDLLFKKLSSKMTTAAKIFTKMQYSQTRKKPSGRRFTLEEKVLSLSLYKKSPRSYPLLAKFFTLPSAKSLKRLLTKIEVEPGLNKCIFLKIKSTVKDLCPEDKLCSLIFDEMSISPQIHYNAAKDTLRGFTFNGEEIADHVLVFMVKGLRQKFKQPIAYYFTNALNKAQLKGILKKIVFYVRSTGLKIVCTVCDQSTVNVSVINELIEDTRKQYLREQKLWKNEIIEIGKTKLIPIFDVPHLIKGIRNNLLTKDLKYYDFEEECEKIVKWEYYKLTYEADKSYGELKCLLKITDEHIYVDKMRKMKVKPAAQIFSHTMAATTGHLVARGEIPQECQNLVKFTKLIDNVFDSLNCNTFHVPDGKIYKGCVRRNSLHHDLWINAVKVLKTVKFVKKINDNNKIRLIETKAIPSVKNLIRTIEGMQQIWILLSQTYSFDAMLTRNFNQDPLENFFGNIRSYGARNTAPDTVAFEGAFKSLLINNFNSPHSLHANCEKDDDNCLQNLDFFLKEKVILAPSTSDIPRPIDEEVPQFSESTEDEIVVPFINLNTAINDVGQGNYVCGWVLHRCIKNVSKSCKVCKNNMYGDPESPSNEYIRAKEYNKNKMSLMYPSKVMEKCFIEIQNIVTDILKKDVPKKGLKQKIKIFCDIFVDYPFNCVKHKSTLKNYFENTVIHVLVYSWCRSINRILSGKITYHGEDETKTAAQIYKNKHKHLINK</sequence>
<evidence type="ECO:0000313" key="2">
    <source>
        <dbReference type="Proteomes" id="UP001231649"/>
    </source>
</evidence>
<protein>
    <submittedName>
        <fullName evidence="1">Uncharacterized protein</fullName>
    </submittedName>
</protein>
<accession>A0ACC2Q321</accession>
<comment type="caution">
    <text evidence="1">The sequence shown here is derived from an EMBL/GenBank/DDBJ whole genome shotgun (WGS) entry which is preliminary data.</text>
</comment>
<evidence type="ECO:0000313" key="1">
    <source>
        <dbReference type="EMBL" id="KAJ8706425.1"/>
    </source>
</evidence>
<proteinExistence type="predicted"/>
<reference evidence="1" key="1">
    <citation type="submission" date="2023-03" db="EMBL/GenBank/DDBJ databases">
        <title>Chromosome-level genomes of two armyworms, Mythimna separata and Mythimna loreyi, provide insights into the biosynthesis and reception of sex pheromones.</title>
        <authorList>
            <person name="Zhao H."/>
        </authorList>
    </citation>
    <scope>NUCLEOTIDE SEQUENCE</scope>
    <source>
        <strain evidence="1">BeijingLab</strain>
    </source>
</reference>